<feature type="transmembrane region" description="Helical" evidence="1">
    <location>
        <begin position="147"/>
        <end position="170"/>
    </location>
</feature>
<reference evidence="2 3" key="1">
    <citation type="submission" date="2021-03" db="EMBL/GenBank/DDBJ databases">
        <authorList>
            <person name="Kanchanasin P."/>
            <person name="Saeng-In P."/>
            <person name="Phongsopitanun W."/>
            <person name="Yuki M."/>
            <person name="Kudo T."/>
            <person name="Ohkuma M."/>
            <person name="Tanasupawat S."/>
        </authorList>
    </citation>
    <scope>NUCLEOTIDE SEQUENCE [LARGE SCALE GENOMIC DNA]</scope>
    <source>
        <strain evidence="2 3">L46</strain>
    </source>
</reference>
<feature type="transmembrane region" description="Helical" evidence="1">
    <location>
        <begin position="54"/>
        <end position="74"/>
    </location>
</feature>
<sequence length="257" mass="25857">MIGALRAEWTKARTTGGTAWLLTGAAAVTIAVSACIAAATHVSTRSGGQDPTRLALAGVYLGQAVIAVFAVLTISEEYGTGMIRTSLTAMPRRLVLLAAKAATTAALALAAGVPAVTGCLLVGRLMLPAAGLDPAHGHPLVSISHGATLRAASGSVCYLVLIALLALGVATAIRDTAPAIAAVLGLLYLPPLLAQACTDPLRRHVEQIAPMTAGLAVQATTGAHSRPIGPWAGLGVLTAWAAASLLIAALLLFMRDA</sequence>
<keyword evidence="1" id="KW-1133">Transmembrane helix</keyword>
<dbReference type="PROSITE" id="PS51257">
    <property type="entry name" value="PROKAR_LIPOPROTEIN"/>
    <property type="match status" value="1"/>
</dbReference>
<evidence type="ECO:0000256" key="1">
    <source>
        <dbReference type="SAM" id="Phobius"/>
    </source>
</evidence>
<evidence type="ECO:0000313" key="3">
    <source>
        <dbReference type="Proteomes" id="UP000666915"/>
    </source>
</evidence>
<dbReference type="EMBL" id="JAGEOK010000009">
    <property type="protein sequence ID" value="MBO2438901.1"/>
    <property type="molecule type" value="Genomic_DNA"/>
</dbReference>
<keyword evidence="1" id="KW-0472">Membrane</keyword>
<dbReference type="Proteomes" id="UP000666915">
    <property type="component" value="Unassembled WGS sequence"/>
</dbReference>
<gene>
    <name evidence="2" type="ORF">J4557_15375</name>
</gene>
<organism evidence="2 3">
    <name type="scientific">Actinomadura nitritigenes</name>
    <dbReference type="NCBI Taxonomy" id="134602"/>
    <lineage>
        <taxon>Bacteria</taxon>
        <taxon>Bacillati</taxon>
        <taxon>Actinomycetota</taxon>
        <taxon>Actinomycetes</taxon>
        <taxon>Streptosporangiales</taxon>
        <taxon>Thermomonosporaceae</taxon>
        <taxon>Actinomadura</taxon>
    </lineage>
</organism>
<feature type="transmembrane region" description="Helical" evidence="1">
    <location>
        <begin position="94"/>
        <end position="127"/>
    </location>
</feature>
<keyword evidence="1" id="KW-0812">Transmembrane</keyword>
<feature type="transmembrane region" description="Helical" evidence="1">
    <location>
        <begin position="20"/>
        <end position="42"/>
    </location>
</feature>
<accession>A0ABS3QY73</accession>
<feature type="transmembrane region" description="Helical" evidence="1">
    <location>
        <begin position="231"/>
        <end position="253"/>
    </location>
</feature>
<dbReference type="RefSeq" id="WP_208267212.1">
    <property type="nucleotide sequence ID" value="NZ_BAAAGM010000031.1"/>
</dbReference>
<name>A0ABS3QY73_9ACTN</name>
<feature type="transmembrane region" description="Helical" evidence="1">
    <location>
        <begin position="177"/>
        <end position="194"/>
    </location>
</feature>
<keyword evidence="3" id="KW-1185">Reference proteome</keyword>
<evidence type="ECO:0000313" key="2">
    <source>
        <dbReference type="EMBL" id="MBO2438901.1"/>
    </source>
</evidence>
<protein>
    <submittedName>
        <fullName evidence="2">ABC transporter permease</fullName>
    </submittedName>
</protein>
<proteinExistence type="predicted"/>
<comment type="caution">
    <text evidence="2">The sequence shown here is derived from an EMBL/GenBank/DDBJ whole genome shotgun (WGS) entry which is preliminary data.</text>
</comment>